<evidence type="ECO:0000256" key="1">
    <source>
        <dbReference type="ARBA" id="ARBA00004141"/>
    </source>
</evidence>
<evidence type="ECO:0000256" key="6">
    <source>
        <dbReference type="SAM" id="Phobius"/>
    </source>
</evidence>
<dbReference type="PANTHER" id="PTHR33048:SF47">
    <property type="entry name" value="INTEGRAL MEMBRANE PROTEIN-RELATED"/>
    <property type="match status" value="1"/>
</dbReference>
<keyword evidence="4 6" id="KW-0472">Membrane</keyword>
<comment type="subcellular location">
    <subcellularLocation>
        <location evidence="1">Membrane</location>
        <topology evidence="1">Multi-pass membrane protein</topology>
    </subcellularLocation>
</comment>
<dbReference type="InterPro" id="IPR049326">
    <property type="entry name" value="Rhodopsin_dom_fungi"/>
</dbReference>
<protein>
    <recommendedName>
        <fullName evidence="7">Rhodopsin domain-containing protein</fullName>
    </recommendedName>
</protein>
<dbReference type="OrthoDB" id="4682787at2759"/>
<feature type="non-terminal residue" evidence="8">
    <location>
        <position position="173"/>
    </location>
</feature>
<feature type="transmembrane region" description="Helical" evidence="6">
    <location>
        <begin position="68"/>
        <end position="93"/>
    </location>
</feature>
<proteinExistence type="inferred from homology"/>
<dbReference type="InterPro" id="IPR052337">
    <property type="entry name" value="SAT4-like"/>
</dbReference>
<comment type="similarity">
    <text evidence="5">Belongs to the SAT4 family.</text>
</comment>
<sequence length="173" mass="19348">MALIKLSILLQMIRIFVPIPYTRSFYFIIGFAVINTLWSSAFCLVTVFRCVPVSKTWNSKLAGHCLDYSTWIIGAGVLNIVSDYIMLVLPMFWIARLQMDNKRKLTAGAIFVIGFLACAASVIRLVFIIKHLHDPDTLLVLDIAISTLGEIFAGIICANLPSLPAFIKHFKAR</sequence>
<feature type="domain" description="Rhodopsin" evidence="7">
    <location>
        <begin position="2"/>
        <end position="167"/>
    </location>
</feature>
<keyword evidence="3 6" id="KW-1133">Transmembrane helix</keyword>
<name>A0A6A5YU09_9PLEO</name>
<dbReference type="Pfam" id="PF20684">
    <property type="entry name" value="Fung_rhodopsin"/>
    <property type="match status" value="1"/>
</dbReference>
<feature type="transmembrane region" description="Helical" evidence="6">
    <location>
        <begin position="105"/>
        <end position="127"/>
    </location>
</feature>
<dbReference type="EMBL" id="ML977338">
    <property type="protein sequence ID" value="KAF2110496.1"/>
    <property type="molecule type" value="Genomic_DNA"/>
</dbReference>
<evidence type="ECO:0000313" key="9">
    <source>
        <dbReference type="Proteomes" id="UP000799770"/>
    </source>
</evidence>
<evidence type="ECO:0000256" key="4">
    <source>
        <dbReference type="ARBA" id="ARBA00023136"/>
    </source>
</evidence>
<dbReference type="Proteomes" id="UP000799770">
    <property type="component" value="Unassembled WGS sequence"/>
</dbReference>
<dbReference type="PANTHER" id="PTHR33048">
    <property type="entry name" value="PTH11-LIKE INTEGRAL MEMBRANE PROTEIN (AFU_ORTHOLOGUE AFUA_5G11245)"/>
    <property type="match status" value="1"/>
</dbReference>
<dbReference type="GO" id="GO:0016020">
    <property type="term" value="C:membrane"/>
    <property type="evidence" value="ECO:0007669"/>
    <property type="project" value="UniProtKB-SubCell"/>
</dbReference>
<feature type="transmembrane region" description="Helical" evidence="6">
    <location>
        <begin position="24"/>
        <end position="48"/>
    </location>
</feature>
<dbReference type="AlphaFoldDB" id="A0A6A5YU09"/>
<evidence type="ECO:0000313" key="8">
    <source>
        <dbReference type="EMBL" id="KAF2110496.1"/>
    </source>
</evidence>
<feature type="transmembrane region" description="Helical" evidence="6">
    <location>
        <begin position="139"/>
        <end position="167"/>
    </location>
</feature>
<evidence type="ECO:0000256" key="5">
    <source>
        <dbReference type="ARBA" id="ARBA00038359"/>
    </source>
</evidence>
<reference evidence="8" key="1">
    <citation type="journal article" date="2020" name="Stud. Mycol.">
        <title>101 Dothideomycetes genomes: a test case for predicting lifestyles and emergence of pathogens.</title>
        <authorList>
            <person name="Haridas S."/>
            <person name="Albert R."/>
            <person name="Binder M."/>
            <person name="Bloem J."/>
            <person name="Labutti K."/>
            <person name="Salamov A."/>
            <person name="Andreopoulos B."/>
            <person name="Baker S."/>
            <person name="Barry K."/>
            <person name="Bills G."/>
            <person name="Bluhm B."/>
            <person name="Cannon C."/>
            <person name="Castanera R."/>
            <person name="Culley D."/>
            <person name="Daum C."/>
            <person name="Ezra D."/>
            <person name="Gonzalez J."/>
            <person name="Henrissat B."/>
            <person name="Kuo A."/>
            <person name="Liang C."/>
            <person name="Lipzen A."/>
            <person name="Lutzoni F."/>
            <person name="Magnuson J."/>
            <person name="Mondo S."/>
            <person name="Nolan M."/>
            <person name="Ohm R."/>
            <person name="Pangilinan J."/>
            <person name="Park H.-J."/>
            <person name="Ramirez L."/>
            <person name="Alfaro M."/>
            <person name="Sun H."/>
            <person name="Tritt A."/>
            <person name="Yoshinaga Y."/>
            <person name="Zwiers L.-H."/>
            <person name="Turgeon B."/>
            <person name="Goodwin S."/>
            <person name="Spatafora J."/>
            <person name="Crous P."/>
            <person name="Grigoriev I."/>
        </authorList>
    </citation>
    <scope>NUCLEOTIDE SEQUENCE</scope>
    <source>
        <strain evidence="8">CBS 627.86</strain>
    </source>
</reference>
<accession>A0A6A5YU09</accession>
<evidence type="ECO:0000256" key="3">
    <source>
        <dbReference type="ARBA" id="ARBA00022989"/>
    </source>
</evidence>
<evidence type="ECO:0000259" key="7">
    <source>
        <dbReference type="Pfam" id="PF20684"/>
    </source>
</evidence>
<organism evidence="8 9">
    <name type="scientific">Lophiotrema nucula</name>
    <dbReference type="NCBI Taxonomy" id="690887"/>
    <lineage>
        <taxon>Eukaryota</taxon>
        <taxon>Fungi</taxon>
        <taxon>Dikarya</taxon>
        <taxon>Ascomycota</taxon>
        <taxon>Pezizomycotina</taxon>
        <taxon>Dothideomycetes</taxon>
        <taxon>Pleosporomycetidae</taxon>
        <taxon>Pleosporales</taxon>
        <taxon>Lophiotremataceae</taxon>
        <taxon>Lophiotrema</taxon>
    </lineage>
</organism>
<keyword evidence="9" id="KW-1185">Reference proteome</keyword>
<keyword evidence="2 6" id="KW-0812">Transmembrane</keyword>
<gene>
    <name evidence="8" type="ORF">BDV96DRAFT_528100</name>
</gene>
<evidence type="ECO:0000256" key="2">
    <source>
        <dbReference type="ARBA" id="ARBA00022692"/>
    </source>
</evidence>